<dbReference type="EMBL" id="CP001638">
    <property type="protein sequence ID" value="ACS23259.1"/>
    <property type="molecule type" value="Genomic_DNA"/>
</dbReference>
<keyword evidence="1" id="KW-0812">Transmembrane</keyword>
<dbReference type="STRING" id="471223.GWCH70_0333"/>
<sequence length="188" mass="20403">MRGLFGYPLETVYLGVLIVSGSLTLLYILLSDMIDGIFEMPDHPWFSPQLILSFFTVGSASGFLFERYTGMSSALIVLISAGIAVIVVLLLHFFVFIPLRSAETSLNYSETDLEGSLAKVIVTVPSDGFGEILLQWKSGAISKPAKSMDNEEIASGTEVIIVKMENGVAVVAKHDPYYISSLHKGGYA</sequence>
<proteinExistence type="predicted"/>
<feature type="transmembrane region" description="Helical" evidence="1">
    <location>
        <begin position="50"/>
        <end position="68"/>
    </location>
</feature>
<evidence type="ECO:0000313" key="3">
    <source>
        <dbReference type="EMBL" id="ACS23259.1"/>
    </source>
</evidence>
<dbReference type="InterPro" id="IPR058653">
    <property type="entry name" value="NfeD2_TM"/>
</dbReference>
<dbReference type="AlphaFoldDB" id="C5D533"/>
<dbReference type="InterPro" id="IPR012340">
    <property type="entry name" value="NA-bd_OB-fold"/>
</dbReference>
<organism evidence="3">
    <name type="scientific">Geobacillus sp. (strain WCH70)</name>
    <dbReference type="NCBI Taxonomy" id="471223"/>
    <lineage>
        <taxon>Bacteria</taxon>
        <taxon>Bacillati</taxon>
        <taxon>Bacillota</taxon>
        <taxon>Bacilli</taxon>
        <taxon>Bacillales</taxon>
        <taxon>Anoxybacillaceae</taxon>
        <taxon>Geobacillus</taxon>
    </lineage>
</organism>
<dbReference type="Pfam" id="PF25842">
    <property type="entry name" value="NfeD_TM"/>
    <property type="match status" value="1"/>
</dbReference>
<name>C5D533_GEOSW</name>
<keyword evidence="1" id="KW-0472">Membrane</keyword>
<evidence type="ECO:0000256" key="1">
    <source>
        <dbReference type="SAM" id="Phobius"/>
    </source>
</evidence>
<evidence type="ECO:0000259" key="2">
    <source>
        <dbReference type="Pfam" id="PF25842"/>
    </source>
</evidence>
<feature type="transmembrane region" description="Helical" evidence="1">
    <location>
        <begin position="12"/>
        <end position="30"/>
    </location>
</feature>
<dbReference type="HOGENOM" id="CLU_107496_0_0_9"/>
<protein>
    <recommendedName>
        <fullName evidence="2">Membrane protein NfeD2 N-terminal transmembrane domain-containing protein</fullName>
    </recommendedName>
</protein>
<dbReference type="Gene3D" id="2.40.50.140">
    <property type="entry name" value="Nucleic acid-binding proteins"/>
    <property type="match status" value="1"/>
</dbReference>
<dbReference type="eggNOG" id="COG1585">
    <property type="taxonomic scope" value="Bacteria"/>
</dbReference>
<accession>C5D533</accession>
<dbReference type="KEGG" id="gwc:GWCH70_0333"/>
<feature type="domain" description="Membrane protein NfeD2 N-terminal transmembrane" evidence="2">
    <location>
        <begin position="8"/>
        <end position="103"/>
    </location>
</feature>
<keyword evidence="1" id="KW-1133">Transmembrane helix</keyword>
<feature type="transmembrane region" description="Helical" evidence="1">
    <location>
        <begin position="75"/>
        <end position="97"/>
    </location>
</feature>
<gene>
    <name evidence="3" type="ordered locus">GWCH70_0333</name>
</gene>
<reference evidence="3" key="1">
    <citation type="submission" date="2009-06" db="EMBL/GenBank/DDBJ databases">
        <title>Complete sequence of chromosome of Geopacillus sp. WCH70.</title>
        <authorList>
            <consortium name="US DOE Joint Genome Institute"/>
            <person name="Lucas S."/>
            <person name="Copeland A."/>
            <person name="Lapidus A."/>
            <person name="Glavina del Rio T."/>
            <person name="Dalin E."/>
            <person name="Tice H."/>
            <person name="Bruce D."/>
            <person name="Goodwin L."/>
            <person name="Pitluck S."/>
            <person name="Chertkov O."/>
            <person name="Brettin T."/>
            <person name="Detter J.C."/>
            <person name="Han C."/>
            <person name="Larimer F."/>
            <person name="Land M."/>
            <person name="Hauser L."/>
            <person name="Kyrpides N."/>
            <person name="Mikhailova N."/>
            <person name="Brumm P."/>
            <person name="Mead D.A."/>
            <person name="Richardson P."/>
        </authorList>
    </citation>
    <scope>NUCLEOTIDE SEQUENCE [LARGE SCALE GENOMIC DNA]</scope>
    <source>
        <strain evidence="3">WCH70</strain>
    </source>
</reference>